<proteinExistence type="predicted"/>
<comment type="caution">
    <text evidence="1">The sequence shown here is derived from an EMBL/GenBank/DDBJ whole genome shotgun (WGS) entry which is preliminary data.</text>
</comment>
<protein>
    <submittedName>
        <fullName evidence="1">Uncharacterized protein</fullName>
    </submittedName>
</protein>
<dbReference type="Proteomes" id="UP000232891">
    <property type="component" value="Unassembled WGS sequence"/>
</dbReference>
<gene>
    <name evidence="1" type="ORF">ATI14_0883</name>
</gene>
<keyword evidence="2" id="KW-1185">Reference proteome</keyword>
<reference evidence="1 2" key="1">
    <citation type="submission" date="2017-11" db="EMBL/GenBank/DDBJ databases">
        <title>Genome sequencing of a diverse group of Pseudomonas species.</title>
        <authorList>
            <person name="Loper J."/>
        </authorList>
    </citation>
    <scope>NUCLEOTIDE SEQUENCE [LARGE SCALE GENOMIC DNA]</scope>
    <source>
        <strain evidence="1 2">NCPPB 2192</strain>
    </source>
</reference>
<accession>A0ABX4QBB8</accession>
<evidence type="ECO:0000313" key="2">
    <source>
        <dbReference type="Proteomes" id="UP000232891"/>
    </source>
</evidence>
<dbReference type="PROSITE" id="PS51257">
    <property type="entry name" value="PROKAR_LIPOPROTEIN"/>
    <property type="match status" value="1"/>
</dbReference>
<dbReference type="EMBL" id="PHHD01000001">
    <property type="protein sequence ID" value="PKA74102.1"/>
    <property type="molecule type" value="Genomic_DNA"/>
</dbReference>
<name>A0ABX4QBB8_PSETO</name>
<evidence type="ECO:0000313" key="1">
    <source>
        <dbReference type="EMBL" id="PKA74102.1"/>
    </source>
</evidence>
<organism evidence="1 2">
    <name type="scientific">Pseudomonas tolaasii NCPPB 2192</name>
    <dbReference type="NCBI Taxonomy" id="564423"/>
    <lineage>
        <taxon>Bacteria</taxon>
        <taxon>Pseudomonadati</taxon>
        <taxon>Pseudomonadota</taxon>
        <taxon>Gammaproteobacteria</taxon>
        <taxon>Pseudomonadales</taxon>
        <taxon>Pseudomonadaceae</taxon>
        <taxon>Pseudomonas</taxon>
    </lineage>
</organism>
<sequence>MIGLREDRQMRARMVDYLNFATSLCGSGLACDSGVSFNISVSDPLLSRASPPPHGVEAEVKAGVESAASKVAG</sequence>